<dbReference type="SUPFAM" id="SSF56112">
    <property type="entry name" value="Protein kinase-like (PK-like)"/>
    <property type="match status" value="1"/>
</dbReference>
<feature type="repeat" description="ANK" evidence="2">
    <location>
        <begin position="681"/>
        <end position="713"/>
    </location>
</feature>
<comment type="similarity">
    <text evidence="1">Belongs to the protein kinase superfamily. TKL Ser/Thr protein kinase family.</text>
</comment>
<dbReference type="PROSITE" id="PS50088">
    <property type="entry name" value="ANK_REPEAT"/>
    <property type="match status" value="1"/>
</dbReference>
<dbReference type="SMART" id="SM00220">
    <property type="entry name" value="S_TKc"/>
    <property type="match status" value="1"/>
</dbReference>
<evidence type="ECO:0000313" key="5">
    <source>
        <dbReference type="Proteomes" id="UP001305779"/>
    </source>
</evidence>
<protein>
    <recommendedName>
        <fullName evidence="3">Protein kinase domain-containing protein</fullName>
    </recommendedName>
</protein>
<reference evidence="4 5" key="1">
    <citation type="journal article" date="2023" name="G3 (Bethesda)">
        <title>A chromosome-level genome assembly of Zasmidium syzygii isolated from banana leaves.</title>
        <authorList>
            <person name="van Westerhoven A.C."/>
            <person name="Mehrabi R."/>
            <person name="Talebi R."/>
            <person name="Steentjes M.B.F."/>
            <person name="Corcolon B."/>
            <person name="Chong P.A."/>
            <person name="Kema G.H.J."/>
            <person name="Seidl M.F."/>
        </authorList>
    </citation>
    <scope>NUCLEOTIDE SEQUENCE [LARGE SCALE GENOMIC DNA]</scope>
    <source>
        <strain evidence="4 5">P124</strain>
    </source>
</reference>
<comment type="caution">
    <text evidence="4">The sequence shown here is derived from an EMBL/GenBank/DDBJ whole genome shotgun (WGS) entry which is preliminary data.</text>
</comment>
<dbReference type="Pfam" id="PF00069">
    <property type="entry name" value="Pkinase"/>
    <property type="match status" value="1"/>
</dbReference>
<dbReference type="Gene3D" id="1.25.40.20">
    <property type="entry name" value="Ankyrin repeat-containing domain"/>
    <property type="match status" value="2"/>
</dbReference>
<keyword evidence="5" id="KW-1185">Reference proteome</keyword>
<dbReference type="SUPFAM" id="SSF48403">
    <property type="entry name" value="Ankyrin repeat"/>
    <property type="match status" value="1"/>
</dbReference>
<evidence type="ECO:0000313" key="4">
    <source>
        <dbReference type="EMBL" id="KAK4493822.1"/>
    </source>
</evidence>
<feature type="domain" description="Protein kinase" evidence="3">
    <location>
        <begin position="85"/>
        <end position="386"/>
    </location>
</feature>
<proteinExistence type="inferred from homology"/>
<evidence type="ECO:0000256" key="2">
    <source>
        <dbReference type="PROSITE-ProRule" id="PRU00023"/>
    </source>
</evidence>
<dbReference type="InterPro" id="IPR036770">
    <property type="entry name" value="Ankyrin_rpt-contain_sf"/>
</dbReference>
<dbReference type="PROSITE" id="PS00108">
    <property type="entry name" value="PROTEIN_KINASE_ST"/>
    <property type="match status" value="1"/>
</dbReference>
<dbReference type="SMART" id="SM00248">
    <property type="entry name" value="ANK"/>
    <property type="match status" value="2"/>
</dbReference>
<dbReference type="PROSITE" id="PS50297">
    <property type="entry name" value="ANK_REP_REGION"/>
    <property type="match status" value="1"/>
</dbReference>
<dbReference type="EMBL" id="JAXOVC010000015">
    <property type="protein sequence ID" value="KAK4493822.1"/>
    <property type="molecule type" value="Genomic_DNA"/>
</dbReference>
<sequence length="1086" mass="120886">MSGSESLLGQRRVFAPSSLRTQTETTVQPTYGNFEAFGTAKNFYDNVDGTADRHQPNVILLLSLLGSIGVKIWSTDDLNYEGERDEASQDVASGAFKTVRFATHNRQAVAVKTMRQERTLRTGDEHADQESTKAYHTLIRDILMEIRVMSHAAISRHPNVVSLVALAFEEIPDWTQRIDFFRPILLVDPSDKTYPDLRRLLSAADLETLLNDEMIISLIGDIADGMAALHTFGLVHADLKPDNVLLYNVDNRYVAKISDFGLSGVLQSLDSARGGDRAWLPPDRLLSKSADPTQAGDVYSFGLVVAAIFQRSQHPWPDHLNGIELDELRLSAEDRVPLCLINAMDRSRNELTTTFERFEDVVAATTSYHPTERLDNLAIPVQTDIFDILQVGKLSQLLNFRYSLPKSVREVCFTQGYSDLREIDDSQVEHHYALIAMANLRRHPTDDVLEKENFAPLRRKLDGIENIGIYTLKVVTQAMNANLALPRHSRRPSNFASRGRGRGGPQYTTFVNCTHSKNKGSGSALCKAVQKDDIAAIKRIFRTAKDPAALANETVGPCALPILMFASMHSLSTICKVLLEHGADINALPNERCRNRTNALFVARSAYTTSQLLAWDCSQLLHKPCQVCGGADECRINLWQRYTQALDATVAHQFATFRKLARSLDLILSYDSALASSRTSDGKTPLDKACRYRNYEAVKVLLAHGADVNATDMQGVGPLAKAFSGSIGGTGQAIIQPQLCLEEAASFGYNFDQACKLVAKLIVNGADVDAIDSKLYSPECYAFRPTFARAPLGQLCHDSRGTPPSLWAAASCTHMSLGTLDYYGRALLPTTEATSCSHLFKGVLPNPSDLELICILSRTAEAENFDFVVECEMLPPNLAHNTRKSLFRRTLNLFELLPEPSVGYHIFMGMVPLKHKADVLVSFQAERTERSKSGLVVWSSEFRYYSQQYESVRDPPKAVAETHMFQTVSSLRLPLLSAPPEPGQWWIDPHEGSESIVEGTLTFEDAVQQIKDLYRAEWGDDWIAALELKGRDIARTGLLEMDDEHEGDVFTLNEMAEQIHQLIGDDEVEKPESMWKRGLRRITGRS</sequence>
<dbReference type="Gene3D" id="3.30.200.20">
    <property type="entry name" value="Phosphorylase Kinase, domain 1"/>
    <property type="match status" value="1"/>
</dbReference>
<gene>
    <name evidence="4" type="ORF">PRZ48_015007</name>
</gene>
<dbReference type="PROSITE" id="PS50011">
    <property type="entry name" value="PROTEIN_KINASE_DOM"/>
    <property type="match status" value="1"/>
</dbReference>
<dbReference type="Gene3D" id="1.10.510.10">
    <property type="entry name" value="Transferase(Phosphotransferase) domain 1"/>
    <property type="match status" value="1"/>
</dbReference>
<accession>A0ABR0DXG5</accession>
<dbReference type="Pfam" id="PF00023">
    <property type="entry name" value="Ank"/>
    <property type="match status" value="1"/>
</dbReference>
<evidence type="ECO:0000256" key="1">
    <source>
        <dbReference type="ARBA" id="ARBA00005843"/>
    </source>
</evidence>
<name>A0ABR0DXG5_ZASCE</name>
<dbReference type="PANTHER" id="PTHR44329">
    <property type="entry name" value="SERINE/THREONINE-PROTEIN KINASE TNNI3K-RELATED"/>
    <property type="match status" value="1"/>
</dbReference>
<organism evidence="4 5">
    <name type="scientific">Zasmidium cellare</name>
    <name type="common">Wine cellar mold</name>
    <name type="synonym">Racodium cellare</name>
    <dbReference type="NCBI Taxonomy" id="395010"/>
    <lineage>
        <taxon>Eukaryota</taxon>
        <taxon>Fungi</taxon>
        <taxon>Dikarya</taxon>
        <taxon>Ascomycota</taxon>
        <taxon>Pezizomycotina</taxon>
        <taxon>Dothideomycetes</taxon>
        <taxon>Dothideomycetidae</taxon>
        <taxon>Mycosphaerellales</taxon>
        <taxon>Mycosphaerellaceae</taxon>
        <taxon>Zasmidium</taxon>
    </lineage>
</organism>
<dbReference type="InterPro" id="IPR002110">
    <property type="entry name" value="Ankyrin_rpt"/>
</dbReference>
<dbReference type="InterPro" id="IPR011009">
    <property type="entry name" value="Kinase-like_dom_sf"/>
</dbReference>
<dbReference type="InterPro" id="IPR000719">
    <property type="entry name" value="Prot_kinase_dom"/>
</dbReference>
<dbReference type="PANTHER" id="PTHR44329:SF214">
    <property type="entry name" value="PROTEIN KINASE DOMAIN-CONTAINING PROTEIN"/>
    <property type="match status" value="1"/>
</dbReference>
<dbReference type="Proteomes" id="UP001305779">
    <property type="component" value="Unassembled WGS sequence"/>
</dbReference>
<keyword evidence="2" id="KW-0040">ANK repeat</keyword>
<dbReference type="InterPro" id="IPR051681">
    <property type="entry name" value="Ser/Thr_Kinases-Pseudokinases"/>
</dbReference>
<evidence type="ECO:0000259" key="3">
    <source>
        <dbReference type="PROSITE" id="PS50011"/>
    </source>
</evidence>
<dbReference type="InterPro" id="IPR008271">
    <property type="entry name" value="Ser/Thr_kinase_AS"/>
</dbReference>